<feature type="transmembrane region" description="Helical" evidence="9">
    <location>
        <begin position="94"/>
        <end position="116"/>
    </location>
</feature>
<dbReference type="GO" id="GO:0005886">
    <property type="term" value="C:plasma membrane"/>
    <property type="evidence" value="ECO:0007669"/>
    <property type="project" value="UniProtKB-SubCell"/>
</dbReference>
<evidence type="ECO:0000256" key="3">
    <source>
        <dbReference type="ARBA" id="ARBA00022475"/>
    </source>
</evidence>
<protein>
    <submittedName>
        <fullName evidence="10">Branched-chain amino acid ABC transporter permease</fullName>
    </submittedName>
</protein>
<evidence type="ECO:0000313" key="10">
    <source>
        <dbReference type="EMBL" id="MBD3325885.1"/>
    </source>
</evidence>
<dbReference type="PANTHER" id="PTHR11795:SF450">
    <property type="entry name" value="ABC TRANSPORTER PERMEASE PROTEIN"/>
    <property type="match status" value="1"/>
</dbReference>
<dbReference type="InterPro" id="IPR052157">
    <property type="entry name" value="BCAA_transport_permease"/>
</dbReference>
<keyword evidence="3" id="KW-1003">Cell membrane</keyword>
<evidence type="ECO:0000256" key="6">
    <source>
        <dbReference type="ARBA" id="ARBA00022989"/>
    </source>
</evidence>
<keyword evidence="4 9" id="KW-0812">Transmembrane</keyword>
<feature type="transmembrane region" description="Helical" evidence="9">
    <location>
        <begin position="258"/>
        <end position="278"/>
    </location>
</feature>
<keyword evidence="5" id="KW-0029">Amino-acid transport</keyword>
<comment type="caution">
    <text evidence="10">The sequence shown here is derived from an EMBL/GenBank/DDBJ whole genome shotgun (WGS) entry which is preliminary data.</text>
</comment>
<gene>
    <name evidence="10" type="ORF">GF339_14965</name>
</gene>
<keyword evidence="2" id="KW-0813">Transport</keyword>
<organism evidence="10 11">
    <name type="scientific">candidate division KSB3 bacterium</name>
    <dbReference type="NCBI Taxonomy" id="2044937"/>
    <lineage>
        <taxon>Bacteria</taxon>
        <taxon>candidate division KSB3</taxon>
    </lineage>
</organism>
<comment type="subcellular location">
    <subcellularLocation>
        <location evidence="1">Cell membrane</location>
        <topology evidence="1">Multi-pass membrane protein</topology>
    </subcellularLocation>
</comment>
<evidence type="ECO:0000256" key="9">
    <source>
        <dbReference type="SAM" id="Phobius"/>
    </source>
</evidence>
<feature type="transmembrane region" description="Helical" evidence="9">
    <location>
        <begin position="6"/>
        <end position="28"/>
    </location>
</feature>
<dbReference type="Pfam" id="PF02653">
    <property type="entry name" value="BPD_transp_2"/>
    <property type="match status" value="1"/>
</dbReference>
<dbReference type="EMBL" id="WJJP01000489">
    <property type="protein sequence ID" value="MBD3325885.1"/>
    <property type="molecule type" value="Genomic_DNA"/>
</dbReference>
<evidence type="ECO:0000256" key="4">
    <source>
        <dbReference type="ARBA" id="ARBA00022692"/>
    </source>
</evidence>
<comment type="similarity">
    <text evidence="8">Belongs to the binding-protein-dependent transport system permease family. LivHM subfamily.</text>
</comment>
<feature type="transmembrane region" description="Helical" evidence="9">
    <location>
        <begin position="136"/>
        <end position="160"/>
    </location>
</feature>
<feature type="transmembrane region" description="Helical" evidence="9">
    <location>
        <begin position="40"/>
        <end position="57"/>
    </location>
</feature>
<proteinExistence type="inferred from homology"/>
<keyword evidence="6 9" id="KW-1133">Transmembrane helix</keyword>
<evidence type="ECO:0000256" key="2">
    <source>
        <dbReference type="ARBA" id="ARBA00022448"/>
    </source>
</evidence>
<dbReference type="GO" id="GO:0022857">
    <property type="term" value="F:transmembrane transporter activity"/>
    <property type="evidence" value="ECO:0007669"/>
    <property type="project" value="InterPro"/>
</dbReference>
<accession>A0A9D5JXE3</accession>
<name>A0A9D5JXE3_9BACT</name>
<evidence type="ECO:0000256" key="5">
    <source>
        <dbReference type="ARBA" id="ARBA00022970"/>
    </source>
</evidence>
<feature type="transmembrane region" description="Helical" evidence="9">
    <location>
        <begin position="181"/>
        <end position="207"/>
    </location>
</feature>
<dbReference type="GO" id="GO:0006865">
    <property type="term" value="P:amino acid transport"/>
    <property type="evidence" value="ECO:0007669"/>
    <property type="project" value="UniProtKB-KW"/>
</dbReference>
<dbReference type="CDD" id="cd06582">
    <property type="entry name" value="TM_PBP1_LivH_like"/>
    <property type="match status" value="1"/>
</dbReference>
<evidence type="ECO:0000256" key="8">
    <source>
        <dbReference type="ARBA" id="ARBA00037998"/>
    </source>
</evidence>
<dbReference type="AlphaFoldDB" id="A0A9D5JXE3"/>
<keyword evidence="7 9" id="KW-0472">Membrane</keyword>
<dbReference type="InterPro" id="IPR001851">
    <property type="entry name" value="ABC_transp_permease"/>
</dbReference>
<sequence>MFSQILANGFAMGTCYALVAMGMSIIYGAVDLINFAQGEFLMVGAFIGLTTIVLWSFPLLVGFLISIPVLFILGYLMDKYFVRSLIRKGFTGHLPTVLLTLAFAITARNAAMLIWGSEAHPFPALFDNKVRNILGVMISPQTIIVSLISVSIMIAVILFLKFTKLGRAMIATAYSRETASLMGINIWFIGSVAFGLSFVVSGVSGILVAPQFTAQFDMGILLGLKGFTAAILGGLGNLYGAIIGGIILGMLEGLSAGFISSVWKDGITFILVIAFLLFKPKGILGKPGGGLF</sequence>
<evidence type="ECO:0000256" key="7">
    <source>
        <dbReference type="ARBA" id="ARBA00023136"/>
    </source>
</evidence>
<dbReference type="PANTHER" id="PTHR11795">
    <property type="entry name" value="BRANCHED-CHAIN AMINO ACID TRANSPORT SYSTEM PERMEASE PROTEIN LIVH"/>
    <property type="match status" value="1"/>
</dbReference>
<evidence type="ECO:0000313" key="11">
    <source>
        <dbReference type="Proteomes" id="UP000649604"/>
    </source>
</evidence>
<feature type="transmembrane region" description="Helical" evidence="9">
    <location>
        <begin position="227"/>
        <end position="251"/>
    </location>
</feature>
<evidence type="ECO:0000256" key="1">
    <source>
        <dbReference type="ARBA" id="ARBA00004651"/>
    </source>
</evidence>
<reference evidence="10" key="1">
    <citation type="submission" date="2019-11" db="EMBL/GenBank/DDBJ databases">
        <title>Microbial mats filling the niche in hypersaline microbial mats.</title>
        <authorList>
            <person name="Wong H.L."/>
            <person name="Macleod F.I."/>
            <person name="White R.A. III"/>
            <person name="Burns B.P."/>
        </authorList>
    </citation>
    <scope>NUCLEOTIDE SEQUENCE</scope>
    <source>
        <strain evidence="10">Rbin_158</strain>
    </source>
</reference>
<dbReference type="Proteomes" id="UP000649604">
    <property type="component" value="Unassembled WGS sequence"/>
</dbReference>